<reference evidence="1 2" key="1">
    <citation type="submission" date="2023-11" db="EMBL/GenBank/DDBJ databases">
        <title>Halocaridina rubra genome assembly.</title>
        <authorList>
            <person name="Smith C."/>
        </authorList>
    </citation>
    <scope>NUCLEOTIDE SEQUENCE [LARGE SCALE GENOMIC DNA]</scope>
    <source>
        <strain evidence="1">EP-1</strain>
        <tissue evidence="1">Whole</tissue>
    </source>
</reference>
<dbReference type="EMBL" id="JAXCGZ010015293">
    <property type="protein sequence ID" value="KAK7070606.1"/>
    <property type="molecule type" value="Genomic_DNA"/>
</dbReference>
<name>A0AAN8WQR8_HALRR</name>
<accession>A0AAN8WQR8</accession>
<gene>
    <name evidence="1" type="ORF">SK128_023374</name>
</gene>
<dbReference type="Proteomes" id="UP001381693">
    <property type="component" value="Unassembled WGS sequence"/>
</dbReference>
<keyword evidence="2" id="KW-1185">Reference proteome</keyword>
<dbReference type="AlphaFoldDB" id="A0AAN8WQR8"/>
<proteinExistence type="predicted"/>
<comment type="caution">
    <text evidence="1">The sequence shown here is derived from an EMBL/GenBank/DDBJ whole genome shotgun (WGS) entry which is preliminary data.</text>
</comment>
<organism evidence="1 2">
    <name type="scientific">Halocaridina rubra</name>
    <name type="common">Hawaiian red shrimp</name>
    <dbReference type="NCBI Taxonomy" id="373956"/>
    <lineage>
        <taxon>Eukaryota</taxon>
        <taxon>Metazoa</taxon>
        <taxon>Ecdysozoa</taxon>
        <taxon>Arthropoda</taxon>
        <taxon>Crustacea</taxon>
        <taxon>Multicrustacea</taxon>
        <taxon>Malacostraca</taxon>
        <taxon>Eumalacostraca</taxon>
        <taxon>Eucarida</taxon>
        <taxon>Decapoda</taxon>
        <taxon>Pleocyemata</taxon>
        <taxon>Caridea</taxon>
        <taxon>Atyoidea</taxon>
        <taxon>Atyidae</taxon>
        <taxon>Halocaridina</taxon>
    </lineage>
</organism>
<evidence type="ECO:0000313" key="2">
    <source>
        <dbReference type="Proteomes" id="UP001381693"/>
    </source>
</evidence>
<feature type="non-terminal residue" evidence="1">
    <location>
        <position position="55"/>
    </location>
</feature>
<evidence type="ECO:0000313" key="1">
    <source>
        <dbReference type="EMBL" id="KAK7070606.1"/>
    </source>
</evidence>
<sequence>MLRNHAAILHIAGGLHEHEVPRVSYHRQCRSRFTLKRDLEILNRKSAEKSDEDAG</sequence>
<protein>
    <submittedName>
        <fullName evidence="1">Uncharacterized protein</fullName>
    </submittedName>
</protein>